<feature type="domain" description="DAGKc" evidence="13">
    <location>
        <begin position="1"/>
        <end position="127"/>
    </location>
</feature>
<dbReference type="InterPro" id="IPR045540">
    <property type="entry name" value="YegS/DAGK_C"/>
</dbReference>
<dbReference type="Pfam" id="PF00781">
    <property type="entry name" value="DAGK_cat"/>
    <property type="match status" value="1"/>
</dbReference>
<dbReference type="RefSeq" id="WP_107725932.1">
    <property type="nucleotide sequence ID" value="NZ_PZZP01000001.1"/>
</dbReference>
<evidence type="ECO:0000256" key="9">
    <source>
        <dbReference type="ARBA" id="ARBA00022842"/>
    </source>
</evidence>
<evidence type="ECO:0000256" key="7">
    <source>
        <dbReference type="ARBA" id="ARBA00022777"/>
    </source>
</evidence>
<comment type="similarity">
    <text evidence="2">Belongs to the diacylglycerol/lipid kinase family.</text>
</comment>
<evidence type="ECO:0000259" key="13">
    <source>
        <dbReference type="PROSITE" id="PS50146"/>
    </source>
</evidence>
<keyword evidence="4" id="KW-0808">Transferase</keyword>
<keyword evidence="10" id="KW-0443">Lipid metabolism</keyword>
<dbReference type="GO" id="GO:0008654">
    <property type="term" value="P:phospholipid biosynthetic process"/>
    <property type="evidence" value="ECO:0007669"/>
    <property type="project" value="UniProtKB-KW"/>
</dbReference>
<dbReference type="InterPro" id="IPR050187">
    <property type="entry name" value="Lipid_Phosphate_FormReg"/>
</dbReference>
<evidence type="ECO:0000256" key="5">
    <source>
        <dbReference type="ARBA" id="ARBA00022723"/>
    </source>
</evidence>
<keyword evidence="3" id="KW-0444">Lipid biosynthesis</keyword>
<dbReference type="EMBL" id="PZZP01000001">
    <property type="protein sequence ID" value="PTM59170.1"/>
    <property type="molecule type" value="Genomic_DNA"/>
</dbReference>
<dbReference type="GO" id="GO:0005524">
    <property type="term" value="F:ATP binding"/>
    <property type="evidence" value="ECO:0007669"/>
    <property type="project" value="UniProtKB-KW"/>
</dbReference>
<sequence length="290" mass="31876">MYQLIVNESSGNGRGRKVWRQIQQILEQQAIPYQMESTQYRGHATALAQSISTRPDIKAVVAIGGDGTVHEVGNGLVGTGKPLGYIQAGSGNDFAKAQQIPTDPFEAFNRVLRHQVRRIDTAKLHERFLIGFSGIGFDGMVAETVNRSSLKRWFGKLAYLYAAFYTWTRYRPVQATLTIDGTTRSYSDLWMVAITNIPNYGGGMLICPEADDEDGSLDICCVSQMSHSSFLKILPSVFKGNHVQHPAVTLTRGHTITITSDLPLTVHADGEVIGQTPLSIQVQPRSLAIL</sequence>
<dbReference type="GO" id="GO:0004143">
    <property type="term" value="F:ATP-dependent diacylglycerol kinase activity"/>
    <property type="evidence" value="ECO:0007669"/>
    <property type="project" value="TreeGrafter"/>
</dbReference>
<evidence type="ECO:0000313" key="14">
    <source>
        <dbReference type="EMBL" id="PTM59170.1"/>
    </source>
</evidence>
<evidence type="ECO:0000256" key="4">
    <source>
        <dbReference type="ARBA" id="ARBA00022679"/>
    </source>
</evidence>
<comment type="cofactor">
    <cofactor evidence="1">
        <name>Mg(2+)</name>
        <dbReference type="ChEBI" id="CHEBI:18420"/>
    </cofactor>
</comment>
<dbReference type="PROSITE" id="PS50146">
    <property type="entry name" value="DAGK"/>
    <property type="match status" value="1"/>
</dbReference>
<dbReference type="Gene3D" id="2.60.200.40">
    <property type="match status" value="1"/>
</dbReference>
<keyword evidence="8" id="KW-0067">ATP-binding</keyword>
<dbReference type="Pfam" id="PF19279">
    <property type="entry name" value="YegS_C"/>
    <property type="match status" value="1"/>
</dbReference>
<evidence type="ECO:0000256" key="6">
    <source>
        <dbReference type="ARBA" id="ARBA00022741"/>
    </source>
</evidence>
<evidence type="ECO:0000256" key="3">
    <source>
        <dbReference type="ARBA" id="ARBA00022516"/>
    </source>
</evidence>
<dbReference type="Gene3D" id="3.40.50.10330">
    <property type="entry name" value="Probable inorganic polyphosphate/atp-NAD kinase, domain 1"/>
    <property type="match status" value="1"/>
</dbReference>
<keyword evidence="5" id="KW-0479">Metal-binding</keyword>
<evidence type="ECO:0000256" key="1">
    <source>
        <dbReference type="ARBA" id="ARBA00001946"/>
    </source>
</evidence>
<evidence type="ECO:0000256" key="11">
    <source>
        <dbReference type="ARBA" id="ARBA00023209"/>
    </source>
</evidence>
<dbReference type="SMART" id="SM00046">
    <property type="entry name" value="DAGKc"/>
    <property type="match status" value="1"/>
</dbReference>
<keyword evidence="9" id="KW-0460">Magnesium</keyword>
<reference evidence="14 15" key="1">
    <citation type="submission" date="2018-04" db="EMBL/GenBank/DDBJ databases">
        <title>Genomic Encyclopedia of Archaeal and Bacterial Type Strains, Phase II (KMG-II): from individual species to whole genera.</title>
        <authorList>
            <person name="Goeker M."/>
        </authorList>
    </citation>
    <scope>NUCLEOTIDE SEQUENCE [LARGE SCALE GENOMIC DNA]</scope>
    <source>
        <strain evidence="14 15">DSM 45169</strain>
    </source>
</reference>
<dbReference type="InterPro" id="IPR017438">
    <property type="entry name" value="ATP-NAD_kinase_N"/>
</dbReference>
<name>A0A2T4ZBA5_9BACL</name>
<dbReference type="InterPro" id="IPR016064">
    <property type="entry name" value="NAD/diacylglycerol_kinase_sf"/>
</dbReference>
<evidence type="ECO:0000256" key="2">
    <source>
        <dbReference type="ARBA" id="ARBA00005983"/>
    </source>
</evidence>
<dbReference type="NCBIfam" id="TIGR00147">
    <property type="entry name" value="YegS/Rv2252/BmrU family lipid kinase"/>
    <property type="match status" value="1"/>
</dbReference>
<evidence type="ECO:0000256" key="8">
    <source>
        <dbReference type="ARBA" id="ARBA00022840"/>
    </source>
</evidence>
<dbReference type="PANTHER" id="PTHR12358:SF106">
    <property type="entry name" value="LIPID KINASE YEGS"/>
    <property type="match status" value="1"/>
</dbReference>
<dbReference type="Proteomes" id="UP000241639">
    <property type="component" value="Unassembled WGS sequence"/>
</dbReference>
<dbReference type="SUPFAM" id="SSF111331">
    <property type="entry name" value="NAD kinase/diacylglycerol kinase-like"/>
    <property type="match status" value="1"/>
</dbReference>
<dbReference type="OrthoDB" id="9786026at2"/>
<dbReference type="GO" id="GO:0005886">
    <property type="term" value="C:plasma membrane"/>
    <property type="evidence" value="ECO:0007669"/>
    <property type="project" value="TreeGrafter"/>
</dbReference>
<accession>A0A2T4ZBA5</accession>
<protein>
    <submittedName>
        <fullName evidence="14">YegS/Rv2252/BmrU family lipid kinase</fullName>
    </submittedName>
</protein>
<keyword evidence="6" id="KW-0547">Nucleotide-binding</keyword>
<gene>
    <name evidence="14" type="ORF">C8J48_1773</name>
</gene>
<comment type="caution">
    <text evidence="14">The sequence shown here is derived from an EMBL/GenBank/DDBJ whole genome shotgun (WGS) entry which is preliminary data.</text>
</comment>
<evidence type="ECO:0000313" key="15">
    <source>
        <dbReference type="Proteomes" id="UP000241639"/>
    </source>
</evidence>
<keyword evidence="11" id="KW-0594">Phospholipid biosynthesis</keyword>
<dbReference type="GO" id="GO:0046872">
    <property type="term" value="F:metal ion binding"/>
    <property type="evidence" value="ECO:0007669"/>
    <property type="project" value="UniProtKB-KW"/>
</dbReference>
<dbReference type="PANTHER" id="PTHR12358">
    <property type="entry name" value="SPHINGOSINE KINASE"/>
    <property type="match status" value="1"/>
</dbReference>
<dbReference type="InterPro" id="IPR005218">
    <property type="entry name" value="Diacylglycerol/lipid_kinase"/>
</dbReference>
<keyword evidence="15" id="KW-1185">Reference proteome</keyword>
<dbReference type="AlphaFoldDB" id="A0A2T4ZBA5"/>
<keyword evidence="12" id="KW-1208">Phospholipid metabolism</keyword>
<evidence type="ECO:0000256" key="10">
    <source>
        <dbReference type="ARBA" id="ARBA00023098"/>
    </source>
</evidence>
<keyword evidence="7 14" id="KW-0418">Kinase</keyword>
<proteinExistence type="inferred from homology"/>
<dbReference type="InterPro" id="IPR001206">
    <property type="entry name" value="Diacylglycerol_kinase_cat_dom"/>
</dbReference>
<evidence type="ECO:0000256" key="12">
    <source>
        <dbReference type="ARBA" id="ARBA00023264"/>
    </source>
</evidence>
<organism evidence="14 15">
    <name type="scientific">Desmospora activa DSM 45169</name>
    <dbReference type="NCBI Taxonomy" id="1121389"/>
    <lineage>
        <taxon>Bacteria</taxon>
        <taxon>Bacillati</taxon>
        <taxon>Bacillota</taxon>
        <taxon>Bacilli</taxon>
        <taxon>Bacillales</taxon>
        <taxon>Thermoactinomycetaceae</taxon>
        <taxon>Desmospora</taxon>
    </lineage>
</organism>